<comment type="caution">
    <text evidence="9">The sequence shown here is derived from an EMBL/GenBank/DDBJ whole genome shotgun (WGS) entry which is preliminary data.</text>
</comment>
<dbReference type="PANTHER" id="PTHR12246">
    <property type="entry name" value="PALMITOYLTRANSFERASE ZDHHC16"/>
    <property type="match status" value="1"/>
</dbReference>
<feature type="transmembrane region" description="Helical" evidence="7">
    <location>
        <begin position="108"/>
        <end position="129"/>
    </location>
</feature>
<gene>
    <name evidence="9" type="ORF">QE152_g810</name>
</gene>
<dbReference type="Proteomes" id="UP001458880">
    <property type="component" value="Unassembled WGS sequence"/>
</dbReference>
<feature type="transmembrane region" description="Helical" evidence="7">
    <location>
        <begin position="6"/>
        <end position="23"/>
    </location>
</feature>
<dbReference type="InterPro" id="IPR001594">
    <property type="entry name" value="Palmitoyltrfase_DHHC"/>
</dbReference>
<dbReference type="GO" id="GO:0019706">
    <property type="term" value="F:protein-cysteine S-palmitoyltransferase activity"/>
    <property type="evidence" value="ECO:0007669"/>
    <property type="project" value="UniProtKB-EC"/>
</dbReference>
<comment type="subcellular location">
    <subcellularLocation>
        <location evidence="1">Membrane</location>
        <topology evidence="1">Multi-pass membrane protein</topology>
    </subcellularLocation>
</comment>
<evidence type="ECO:0000259" key="8">
    <source>
        <dbReference type="Pfam" id="PF01529"/>
    </source>
</evidence>
<comment type="similarity">
    <text evidence="7">Belongs to the DHHC palmitoyltransferase family.</text>
</comment>
<proteinExistence type="inferred from homology"/>
<sequence>MSNNLWGTFHTVIFNVLVLLLTISHFKAVVSDPGTVPLPQTRIDFSDIHSAETVGEVDWTICTRCETYRPPRAHHCRICKRCIRRMDHHCPWINNCVGERNQKYFIQFLLYVGALSMYAISLIVISWVYECQECDPDVPTKQRRIMHCVILLLESALFGLFVSAILTDQLQAILSDETGIEQIQKQGPYRPNKPKMLLLSEVCGRQHPLLWILPCSKLPRKFDSLVIDHHV</sequence>
<evidence type="ECO:0000256" key="2">
    <source>
        <dbReference type="ARBA" id="ARBA00022679"/>
    </source>
</evidence>
<dbReference type="GO" id="GO:0016020">
    <property type="term" value="C:membrane"/>
    <property type="evidence" value="ECO:0007669"/>
    <property type="project" value="UniProtKB-SubCell"/>
</dbReference>
<keyword evidence="10" id="KW-1185">Reference proteome</keyword>
<evidence type="ECO:0000313" key="10">
    <source>
        <dbReference type="Proteomes" id="UP001458880"/>
    </source>
</evidence>
<evidence type="ECO:0000256" key="5">
    <source>
        <dbReference type="ARBA" id="ARBA00023136"/>
    </source>
</evidence>
<evidence type="ECO:0000256" key="4">
    <source>
        <dbReference type="ARBA" id="ARBA00022989"/>
    </source>
</evidence>
<keyword evidence="3 7" id="KW-0812">Transmembrane</keyword>
<evidence type="ECO:0000256" key="7">
    <source>
        <dbReference type="RuleBase" id="RU079119"/>
    </source>
</evidence>
<comment type="catalytic activity">
    <reaction evidence="7">
        <text>L-cysteinyl-[protein] + hexadecanoyl-CoA = S-hexadecanoyl-L-cysteinyl-[protein] + CoA</text>
        <dbReference type="Rhea" id="RHEA:36683"/>
        <dbReference type="Rhea" id="RHEA-COMP:10131"/>
        <dbReference type="Rhea" id="RHEA-COMP:11032"/>
        <dbReference type="ChEBI" id="CHEBI:29950"/>
        <dbReference type="ChEBI" id="CHEBI:57287"/>
        <dbReference type="ChEBI" id="CHEBI:57379"/>
        <dbReference type="ChEBI" id="CHEBI:74151"/>
        <dbReference type="EC" id="2.3.1.225"/>
    </reaction>
</comment>
<keyword evidence="4 7" id="KW-1133">Transmembrane helix</keyword>
<feature type="transmembrane region" description="Helical" evidence="7">
    <location>
        <begin position="144"/>
        <end position="166"/>
    </location>
</feature>
<dbReference type="EMBL" id="JASPKY010000004">
    <property type="protein sequence ID" value="KAK9754871.1"/>
    <property type="molecule type" value="Genomic_DNA"/>
</dbReference>
<protein>
    <recommendedName>
        <fullName evidence="7">Palmitoyltransferase</fullName>
        <ecNumber evidence="7">2.3.1.225</ecNumber>
    </recommendedName>
</protein>
<comment type="domain">
    <text evidence="7">The DHHC domain is required for palmitoyltransferase activity.</text>
</comment>
<dbReference type="Pfam" id="PF01529">
    <property type="entry name" value="DHHC"/>
    <property type="match status" value="1"/>
</dbReference>
<name>A0AAW1NAK6_POPJA</name>
<evidence type="ECO:0000256" key="1">
    <source>
        <dbReference type="ARBA" id="ARBA00004141"/>
    </source>
</evidence>
<keyword evidence="6 7" id="KW-0012">Acyltransferase</keyword>
<dbReference type="PROSITE" id="PS50216">
    <property type="entry name" value="DHHC"/>
    <property type="match status" value="1"/>
</dbReference>
<keyword evidence="5 7" id="KW-0472">Membrane</keyword>
<dbReference type="EC" id="2.3.1.225" evidence="7"/>
<organism evidence="9 10">
    <name type="scientific">Popillia japonica</name>
    <name type="common">Japanese beetle</name>
    <dbReference type="NCBI Taxonomy" id="7064"/>
    <lineage>
        <taxon>Eukaryota</taxon>
        <taxon>Metazoa</taxon>
        <taxon>Ecdysozoa</taxon>
        <taxon>Arthropoda</taxon>
        <taxon>Hexapoda</taxon>
        <taxon>Insecta</taxon>
        <taxon>Pterygota</taxon>
        <taxon>Neoptera</taxon>
        <taxon>Endopterygota</taxon>
        <taxon>Coleoptera</taxon>
        <taxon>Polyphaga</taxon>
        <taxon>Scarabaeiformia</taxon>
        <taxon>Scarabaeidae</taxon>
        <taxon>Rutelinae</taxon>
        <taxon>Popillia</taxon>
    </lineage>
</organism>
<dbReference type="InterPro" id="IPR039859">
    <property type="entry name" value="PFA4/ZDH16/20/ERF2-like"/>
</dbReference>
<accession>A0AAW1NAK6</accession>
<reference evidence="9 10" key="1">
    <citation type="journal article" date="2024" name="BMC Genomics">
        <title>De novo assembly and annotation of Popillia japonica's genome with initial clues to its potential as an invasive pest.</title>
        <authorList>
            <person name="Cucini C."/>
            <person name="Boschi S."/>
            <person name="Funari R."/>
            <person name="Cardaioli E."/>
            <person name="Iannotti N."/>
            <person name="Marturano G."/>
            <person name="Paoli F."/>
            <person name="Bruttini M."/>
            <person name="Carapelli A."/>
            <person name="Frati F."/>
            <person name="Nardi F."/>
        </authorList>
    </citation>
    <scope>NUCLEOTIDE SEQUENCE [LARGE SCALE GENOMIC DNA]</scope>
    <source>
        <strain evidence="9">DMR45628</strain>
    </source>
</reference>
<keyword evidence="2 7" id="KW-0808">Transferase</keyword>
<evidence type="ECO:0000256" key="6">
    <source>
        <dbReference type="ARBA" id="ARBA00023315"/>
    </source>
</evidence>
<feature type="domain" description="Palmitoyltransferase DHHC" evidence="8">
    <location>
        <begin position="60"/>
        <end position="186"/>
    </location>
</feature>
<evidence type="ECO:0000313" key="9">
    <source>
        <dbReference type="EMBL" id="KAK9754871.1"/>
    </source>
</evidence>
<dbReference type="AlphaFoldDB" id="A0AAW1NAK6"/>
<evidence type="ECO:0000256" key="3">
    <source>
        <dbReference type="ARBA" id="ARBA00022692"/>
    </source>
</evidence>